<dbReference type="InterPro" id="IPR002789">
    <property type="entry name" value="HerA_central"/>
</dbReference>
<dbReference type="Proteomes" id="UP000594468">
    <property type="component" value="Chromosome"/>
</dbReference>
<dbReference type="CDD" id="cd01127">
    <property type="entry name" value="TrwB_TraG_TraD_VirD4"/>
    <property type="match status" value="1"/>
</dbReference>
<evidence type="ECO:0000259" key="3">
    <source>
        <dbReference type="Pfam" id="PF12696"/>
    </source>
</evidence>
<gene>
    <name evidence="4" type="ORF">G4Y79_14505</name>
</gene>
<keyword evidence="5" id="KW-1185">Reference proteome</keyword>
<organism evidence="4 5">
    <name type="scientific">Phototrophicus methaneseepsis</name>
    <dbReference type="NCBI Taxonomy" id="2710758"/>
    <lineage>
        <taxon>Bacteria</taxon>
        <taxon>Bacillati</taxon>
        <taxon>Chloroflexota</taxon>
        <taxon>Candidatus Thermofontia</taxon>
        <taxon>Phototrophicales</taxon>
        <taxon>Phototrophicaceae</taxon>
        <taxon>Phototrophicus</taxon>
    </lineage>
</organism>
<dbReference type="Pfam" id="PF12696">
    <property type="entry name" value="TraG-D_C"/>
    <property type="match status" value="1"/>
</dbReference>
<keyword evidence="1" id="KW-0472">Membrane</keyword>
<name>A0A7S8E5U9_9CHLR</name>
<dbReference type="InterPro" id="IPR027417">
    <property type="entry name" value="P-loop_NTPase"/>
</dbReference>
<dbReference type="InterPro" id="IPR032689">
    <property type="entry name" value="TraG-D_C"/>
</dbReference>
<protein>
    <submittedName>
        <fullName evidence="4">ATP-binding protein</fullName>
    </submittedName>
</protein>
<evidence type="ECO:0000256" key="1">
    <source>
        <dbReference type="SAM" id="Phobius"/>
    </source>
</evidence>
<feature type="transmembrane region" description="Helical" evidence="1">
    <location>
        <begin position="101"/>
        <end position="118"/>
    </location>
</feature>
<accession>A0A7S8E5U9</accession>
<keyword evidence="1" id="KW-1133">Transmembrane helix</keyword>
<feature type="domain" description="Helicase HerA central" evidence="2">
    <location>
        <begin position="271"/>
        <end position="310"/>
    </location>
</feature>
<keyword evidence="4" id="KW-0067">ATP-binding</keyword>
<dbReference type="Gene3D" id="3.40.50.300">
    <property type="entry name" value="P-loop containing nucleotide triphosphate hydrolases"/>
    <property type="match status" value="2"/>
</dbReference>
<dbReference type="PANTHER" id="PTHR30121">
    <property type="entry name" value="UNCHARACTERIZED PROTEIN YJGR-RELATED"/>
    <property type="match status" value="1"/>
</dbReference>
<dbReference type="PANTHER" id="PTHR30121:SF6">
    <property type="entry name" value="SLR6007 PROTEIN"/>
    <property type="match status" value="1"/>
</dbReference>
<evidence type="ECO:0000313" key="4">
    <source>
        <dbReference type="EMBL" id="QPC80917.1"/>
    </source>
</evidence>
<proteinExistence type="predicted"/>
<dbReference type="InterPro" id="IPR051162">
    <property type="entry name" value="T4SS_component"/>
</dbReference>
<dbReference type="Pfam" id="PF01935">
    <property type="entry name" value="DUF87"/>
    <property type="match status" value="1"/>
</dbReference>
<evidence type="ECO:0000313" key="5">
    <source>
        <dbReference type="Proteomes" id="UP000594468"/>
    </source>
</evidence>
<keyword evidence="1" id="KW-0812">Transmembrane</keyword>
<dbReference type="RefSeq" id="WP_195168992.1">
    <property type="nucleotide sequence ID" value="NZ_CP062983.1"/>
</dbReference>
<dbReference type="EMBL" id="CP062983">
    <property type="protein sequence ID" value="QPC80917.1"/>
    <property type="molecule type" value="Genomic_DNA"/>
</dbReference>
<dbReference type="GO" id="GO:0005524">
    <property type="term" value="F:ATP binding"/>
    <property type="evidence" value="ECO:0007669"/>
    <property type="project" value="UniProtKB-KW"/>
</dbReference>
<evidence type="ECO:0000259" key="2">
    <source>
        <dbReference type="Pfam" id="PF01935"/>
    </source>
</evidence>
<keyword evidence="4" id="KW-0547">Nucleotide-binding</keyword>
<reference evidence="4 5" key="1">
    <citation type="submission" date="2020-02" db="EMBL/GenBank/DDBJ databases">
        <authorList>
            <person name="Zheng R.K."/>
            <person name="Sun C.M."/>
        </authorList>
    </citation>
    <scope>NUCLEOTIDE SEQUENCE [LARGE SCALE GENOMIC DNA]</scope>
    <source>
        <strain evidence="5">rifampicinis</strain>
    </source>
</reference>
<dbReference type="AlphaFoldDB" id="A0A7S8E5U9"/>
<sequence>MTHPSQTRLDRQWDAVPADRQAYYRRVYQRELKKAGATLDDAAELRVLRHLIQMYNHKALVPVGTRWAEVPNYVQASAREQRDLSLDDPQIESVRSGPPRIVGLLLLPLAGLVLLFLFNTLGNTGTNTDTVALNVTPSVTPSPTPDISPTPTPLALEEADRVIRDGEPRSSDYYPVLLQIYPDESSRSRVFVVQERQVETADWRFDPNPDVASWVSGLIVRPVLGIPFSQDNRAFMASLGTGARFDLQMNTGVIRVGAMPLRITQSLDDRRRHTYVVGKTGTGKSTLLRVLTLQDMEDGLGVCVIDPHGDLIEVILPRIPPSRSKDVILFDAADHDRPIGLNLLEARSETEKHIIVGEFIGLLKILYDPTNTGGIVGPRFQHNVRNAMLIAMSVPGYTLVEVVRILTDVRFVRDIKHHITDPLVKNYWDNQIANTSDFHRSEVLDYVVSKFSNFTGDRRMRNIIGQSETTLDFRHIMDNRKILLVNLSKGMIGPESAQFLGLILVQRLMLAALGRANMPRDQRPDFALYVDEFQNFATPMFGTMLSEGRKYGVSLTIANQYLTQLTHSMREAIFGNVGSLVSFRLGLQDALMLAPEMHPVFGADDLINLPKYTTAVKLLVDGVAARPFAMETLADWLPPDEKRAEKIRQRSRENLAATRIQLITTSSNALA</sequence>
<dbReference type="KEGG" id="pmet:G4Y79_14505"/>
<dbReference type="SUPFAM" id="SSF52540">
    <property type="entry name" value="P-loop containing nucleoside triphosphate hydrolases"/>
    <property type="match status" value="1"/>
</dbReference>
<feature type="domain" description="TraD/TraG TraM recognition site" evidence="3">
    <location>
        <begin position="527"/>
        <end position="584"/>
    </location>
</feature>